<protein>
    <submittedName>
        <fullName evidence="1">Uncharacterized protein</fullName>
    </submittedName>
</protein>
<reference evidence="1" key="2">
    <citation type="journal article" date="2020" name="Nat. Commun.">
        <title>Large-scale genome sequencing of mycorrhizal fungi provides insights into the early evolution of symbiotic traits.</title>
        <authorList>
            <person name="Miyauchi S."/>
            <person name="Kiss E."/>
            <person name="Kuo A."/>
            <person name="Drula E."/>
            <person name="Kohler A."/>
            <person name="Sanchez-Garcia M."/>
            <person name="Morin E."/>
            <person name="Andreopoulos B."/>
            <person name="Barry K.W."/>
            <person name="Bonito G."/>
            <person name="Buee M."/>
            <person name="Carver A."/>
            <person name="Chen C."/>
            <person name="Cichocki N."/>
            <person name="Clum A."/>
            <person name="Culley D."/>
            <person name="Crous P.W."/>
            <person name="Fauchery L."/>
            <person name="Girlanda M."/>
            <person name="Hayes R.D."/>
            <person name="Keri Z."/>
            <person name="LaButti K."/>
            <person name="Lipzen A."/>
            <person name="Lombard V."/>
            <person name="Magnuson J."/>
            <person name="Maillard F."/>
            <person name="Murat C."/>
            <person name="Nolan M."/>
            <person name="Ohm R.A."/>
            <person name="Pangilinan J."/>
            <person name="Pereira M.F."/>
            <person name="Perotto S."/>
            <person name="Peter M."/>
            <person name="Pfister S."/>
            <person name="Riley R."/>
            <person name="Sitrit Y."/>
            <person name="Stielow J.B."/>
            <person name="Szollosi G."/>
            <person name="Zifcakova L."/>
            <person name="Stursova M."/>
            <person name="Spatafora J.W."/>
            <person name="Tedersoo L."/>
            <person name="Vaario L.M."/>
            <person name="Yamada A."/>
            <person name="Yan M."/>
            <person name="Wang P."/>
            <person name="Xu J."/>
            <person name="Bruns T."/>
            <person name="Baldrian P."/>
            <person name="Vilgalys R."/>
            <person name="Dunand C."/>
            <person name="Henrissat B."/>
            <person name="Grigoriev I.V."/>
            <person name="Hibbett D."/>
            <person name="Nagy L.G."/>
            <person name="Martin F.M."/>
        </authorList>
    </citation>
    <scope>NUCLEOTIDE SEQUENCE</scope>
    <source>
        <strain evidence="1">BED1</strain>
    </source>
</reference>
<accession>A0AAD4BHT4</accession>
<evidence type="ECO:0000313" key="2">
    <source>
        <dbReference type="Proteomes" id="UP001194468"/>
    </source>
</evidence>
<dbReference type="AlphaFoldDB" id="A0AAD4BHT4"/>
<proteinExistence type="predicted"/>
<sequence>MKLCDRLQELPVPPFLGKRTKLPCLTFRLGPLLVSRTGSEQVFHAQTTTLGIIEISTAEDLSTRGSTFS</sequence>
<organism evidence="1 2">
    <name type="scientific">Boletus edulis BED1</name>
    <dbReference type="NCBI Taxonomy" id="1328754"/>
    <lineage>
        <taxon>Eukaryota</taxon>
        <taxon>Fungi</taxon>
        <taxon>Dikarya</taxon>
        <taxon>Basidiomycota</taxon>
        <taxon>Agaricomycotina</taxon>
        <taxon>Agaricomycetes</taxon>
        <taxon>Agaricomycetidae</taxon>
        <taxon>Boletales</taxon>
        <taxon>Boletineae</taxon>
        <taxon>Boletaceae</taxon>
        <taxon>Boletoideae</taxon>
        <taxon>Boletus</taxon>
    </lineage>
</organism>
<name>A0AAD4BHT4_BOLED</name>
<comment type="caution">
    <text evidence="1">The sequence shown here is derived from an EMBL/GenBank/DDBJ whole genome shotgun (WGS) entry which is preliminary data.</text>
</comment>
<evidence type="ECO:0000313" key="1">
    <source>
        <dbReference type="EMBL" id="KAF8431334.1"/>
    </source>
</evidence>
<dbReference type="Proteomes" id="UP001194468">
    <property type="component" value="Unassembled WGS sequence"/>
</dbReference>
<keyword evidence="2" id="KW-1185">Reference proteome</keyword>
<gene>
    <name evidence="1" type="ORF">L210DRAFT_1007244</name>
</gene>
<dbReference type="EMBL" id="WHUW01000051">
    <property type="protein sequence ID" value="KAF8431334.1"/>
    <property type="molecule type" value="Genomic_DNA"/>
</dbReference>
<reference evidence="1" key="1">
    <citation type="submission" date="2019-10" db="EMBL/GenBank/DDBJ databases">
        <authorList>
            <consortium name="DOE Joint Genome Institute"/>
            <person name="Kuo A."/>
            <person name="Miyauchi S."/>
            <person name="Kiss E."/>
            <person name="Drula E."/>
            <person name="Kohler A."/>
            <person name="Sanchez-Garcia M."/>
            <person name="Andreopoulos B."/>
            <person name="Barry K.W."/>
            <person name="Bonito G."/>
            <person name="Buee M."/>
            <person name="Carver A."/>
            <person name="Chen C."/>
            <person name="Cichocki N."/>
            <person name="Clum A."/>
            <person name="Culley D."/>
            <person name="Crous P.W."/>
            <person name="Fauchery L."/>
            <person name="Girlanda M."/>
            <person name="Hayes R."/>
            <person name="Keri Z."/>
            <person name="LaButti K."/>
            <person name="Lipzen A."/>
            <person name="Lombard V."/>
            <person name="Magnuson J."/>
            <person name="Maillard F."/>
            <person name="Morin E."/>
            <person name="Murat C."/>
            <person name="Nolan M."/>
            <person name="Ohm R."/>
            <person name="Pangilinan J."/>
            <person name="Pereira M."/>
            <person name="Perotto S."/>
            <person name="Peter M."/>
            <person name="Riley R."/>
            <person name="Sitrit Y."/>
            <person name="Stielow B."/>
            <person name="Szollosi G."/>
            <person name="Zifcakova L."/>
            <person name="Stursova M."/>
            <person name="Spatafora J.W."/>
            <person name="Tedersoo L."/>
            <person name="Vaario L.-M."/>
            <person name="Yamada A."/>
            <person name="Yan M."/>
            <person name="Wang P."/>
            <person name="Xu J."/>
            <person name="Bruns T."/>
            <person name="Baldrian P."/>
            <person name="Vilgalys R."/>
            <person name="Henrissat B."/>
            <person name="Grigoriev I.V."/>
            <person name="Hibbett D."/>
            <person name="Nagy L.G."/>
            <person name="Martin F.M."/>
        </authorList>
    </citation>
    <scope>NUCLEOTIDE SEQUENCE</scope>
    <source>
        <strain evidence="1">BED1</strain>
    </source>
</reference>